<evidence type="ECO:0000256" key="1">
    <source>
        <dbReference type="SAM" id="Phobius"/>
    </source>
</evidence>
<dbReference type="OrthoDB" id="2657950at2759"/>
<evidence type="ECO:0000259" key="2">
    <source>
        <dbReference type="Pfam" id="PF20151"/>
    </source>
</evidence>
<dbReference type="InterPro" id="IPR045340">
    <property type="entry name" value="DUF6533"/>
</dbReference>
<dbReference type="AlphaFoldDB" id="A0A9P5YRJ0"/>
<keyword evidence="1" id="KW-0472">Membrane</keyword>
<dbReference type="Pfam" id="PF20151">
    <property type="entry name" value="DUF6533"/>
    <property type="match status" value="1"/>
</dbReference>
<sequence length="334" mass="38893">MEWTRTAICVCSMLNLSDLVANFPEEVKYIWKSIRDFSILKACYIVARYSIFFLYYLQFSRGCIPEYLDPTLPLYEEIEWWLFLKNIWFLVLIWTVDFPVMKRVYLGYNRSRWISYILRFVGLCKLTNDIYFANRVRMDRLKAVYSTNAVPDHLLPIFAGPEIFLHVLMLGLAMNAGHVSNQFRTPVTTRLRENGSEAMLFGGLAVAAMMTHMYIDNMAPLTYSFVTMLLSLAACRLILNLHRSYYRKRRTHFDVMSSESSSEDEDHQEVRNLLFLACASRKSSLKAEKLRFQKARSDLAKSYINFPPFPLKCAKNIPKSGRRESISGDHSIPL</sequence>
<dbReference type="Proteomes" id="UP000807469">
    <property type="component" value="Unassembled WGS sequence"/>
</dbReference>
<proteinExistence type="predicted"/>
<protein>
    <recommendedName>
        <fullName evidence="2">DUF6533 domain-containing protein</fullName>
    </recommendedName>
</protein>
<gene>
    <name evidence="3" type="ORF">BDN70DRAFT_924538</name>
</gene>
<feature type="transmembrane region" description="Helical" evidence="1">
    <location>
        <begin position="221"/>
        <end position="239"/>
    </location>
</feature>
<feature type="transmembrane region" description="Helical" evidence="1">
    <location>
        <begin position="113"/>
        <end position="133"/>
    </location>
</feature>
<evidence type="ECO:0000313" key="4">
    <source>
        <dbReference type="Proteomes" id="UP000807469"/>
    </source>
</evidence>
<feature type="transmembrane region" description="Helical" evidence="1">
    <location>
        <begin position="198"/>
        <end position="215"/>
    </location>
</feature>
<accession>A0A9P5YRJ0</accession>
<keyword evidence="4" id="KW-1185">Reference proteome</keyword>
<organism evidence="3 4">
    <name type="scientific">Pholiota conissans</name>
    <dbReference type="NCBI Taxonomy" id="109636"/>
    <lineage>
        <taxon>Eukaryota</taxon>
        <taxon>Fungi</taxon>
        <taxon>Dikarya</taxon>
        <taxon>Basidiomycota</taxon>
        <taxon>Agaricomycotina</taxon>
        <taxon>Agaricomycetes</taxon>
        <taxon>Agaricomycetidae</taxon>
        <taxon>Agaricales</taxon>
        <taxon>Agaricineae</taxon>
        <taxon>Strophariaceae</taxon>
        <taxon>Pholiota</taxon>
    </lineage>
</organism>
<reference evidence="3" key="1">
    <citation type="submission" date="2020-11" db="EMBL/GenBank/DDBJ databases">
        <authorList>
            <consortium name="DOE Joint Genome Institute"/>
            <person name="Ahrendt S."/>
            <person name="Riley R."/>
            <person name="Andreopoulos W."/>
            <person name="Labutti K."/>
            <person name="Pangilinan J."/>
            <person name="Ruiz-Duenas F.J."/>
            <person name="Barrasa J.M."/>
            <person name="Sanchez-Garcia M."/>
            <person name="Camarero S."/>
            <person name="Miyauchi S."/>
            <person name="Serrano A."/>
            <person name="Linde D."/>
            <person name="Babiker R."/>
            <person name="Drula E."/>
            <person name="Ayuso-Fernandez I."/>
            <person name="Pacheco R."/>
            <person name="Padilla G."/>
            <person name="Ferreira P."/>
            <person name="Barriuso J."/>
            <person name="Kellner H."/>
            <person name="Castanera R."/>
            <person name="Alfaro M."/>
            <person name="Ramirez L."/>
            <person name="Pisabarro A.G."/>
            <person name="Kuo A."/>
            <person name="Tritt A."/>
            <person name="Lipzen A."/>
            <person name="He G."/>
            <person name="Yan M."/>
            <person name="Ng V."/>
            <person name="Cullen D."/>
            <person name="Martin F."/>
            <person name="Rosso M.-N."/>
            <person name="Henrissat B."/>
            <person name="Hibbett D."/>
            <person name="Martinez A.T."/>
            <person name="Grigoriev I.V."/>
        </authorList>
    </citation>
    <scope>NUCLEOTIDE SEQUENCE</scope>
    <source>
        <strain evidence="3">CIRM-BRFM 674</strain>
    </source>
</reference>
<comment type="caution">
    <text evidence="3">The sequence shown here is derived from an EMBL/GenBank/DDBJ whole genome shotgun (WGS) entry which is preliminary data.</text>
</comment>
<feature type="domain" description="DUF6533" evidence="2">
    <location>
        <begin position="9"/>
        <end position="52"/>
    </location>
</feature>
<dbReference type="EMBL" id="MU155373">
    <property type="protein sequence ID" value="KAF9474558.1"/>
    <property type="molecule type" value="Genomic_DNA"/>
</dbReference>
<keyword evidence="1" id="KW-1133">Transmembrane helix</keyword>
<name>A0A9P5YRJ0_9AGAR</name>
<feature type="transmembrane region" description="Helical" evidence="1">
    <location>
        <begin position="153"/>
        <end position="177"/>
    </location>
</feature>
<evidence type="ECO:0000313" key="3">
    <source>
        <dbReference type="EMBL" id="KAF9474558.1"/>
    </source>
</evidence>
<keyword evidence="1" id="KW-0812">Transmembrane</keyword>
<feature type="transmembrane region" description="Helical" evidence="1">
    <location>
        <begin position="38"/>
        <end position="58"/>
    </location>
</feature>
<feature type="transmembrane region" description="Helical" evidence="1">
    <location>
        <begin position="78"/>
        <end position="101"/>
    </location>
</feature>